<feature type="region of interest" description="Disordered" evidence="1">
    <location>
        <begin position="209"/>
        <end position="228"/>
    </location>
</feature>
<dbReference type="InterPro" id="IPR005094">
    <property type="entry name" value="Endonuclease_MobA/VirD2"/>
</dbReference>
<feature type="compositionally biased region" description="Basic and acidic residues" evidence="1">
    <location>
        <begin position="685"/>
        <end position="697"/>
    </location>
</feature>
<feature type="compositionally biased region" description="Basic and acidic residues" evidence="1">
    <location>
        <begin position="658"/>
        <end position="676"/>
    </location>
</feature>
<proteinExistence type="predicted"/>
<feature type="region of interest" description="Disordered" evidence="1">
    <location>
        <begin position="579"/>
        <end position="697"/>
    </location>
</feature>
<feature type="compositionally biased region" description="Basic and acidic residues" evidence="1">
    <location>
        <begin position="622"/>
        <end position="643"/>
    </location>
</feature>
<name>A0ABV3G4X1_9NOCA</name>
<keyword evidence="4" id="KW-1185">Reference proteome</keyword>
<evidence type="ECO:0000256" key="1">
    <source>
        <dbReference type="SAM" id="MobiDB-lite"/>
    </source>
</evidence>
<evidence type="ECO:0000259" key="2">
    <source>
        <dbReference type="Pfam" id="PF03432"/>
    </source>
</evidence>
<gene>
    <name evidence="3" type="ORF">AB0I48_34865</name>
</gene>
<dbReference type="EMBL" id="JBFAKC010000026">
    <property type="protein sequence ID" value="MEV0712748.1"/>
    <property type="molecule type" value="Genomic_DNA"/>
</dbReference>
<dbReference type="Pfam" id="PF03432">
    <property type="entry name" value="Relaxase"/>
    <property type="match status" value="1"/>
</dbReference>
<protein>
    <recommendedName>
        <fullName evidence="2">MobA/VirD2-like nuclease domain-containing protein</fullName>
    </recommendedName>
</protein>
<evidence type="ECO:0000313" key="4">
    <source>
        <dbReference type="Proteomes" id="UP001551695"/>
    </source>
</evidence>
<evidence type="ECO:0000313" key="3">
    <source>
        <dbReference type="EMBL" id="MEV0712748.1"/>
    </source>
</evidence>
<feature type="compositionally biased region" description="Basic and acidic residues" evidence="1">
    <location>
        <begin position="595"/>
        <end position="609"/>
    </location>
</feature>
<comment type="caution">
    <text evidence="3">The sequence shown here is derived from an EMBL/GenBank/DDBJ whole genome shotgun (WGS) entry which is preliminary data.</text>
</comment>
<accession>A0ABV3G4X1</accession>
<sequence length="697" mass="76703">MMPNIVKGSDMVGLLRYLAGPGRAEEHTNPRVIAGDVVTMAVYAGAIDVARANELAKLLDSPRQTVLRGQPVMATNYRAAYAAIEAGTPRREAFDAATRDENVWHCALSLDPREGRLEEAKWGEISRRFMQEMGFIDAADGAPDVRWSTVHHGLTKADGDHVHIAMGRVRPDGSIADARRDWPRAQAAARVIEKEFGLRVLASREFGGTEQATRPDERARAARVGAPETDRDALRRRVRAVALASESEAEFVRELRQGGVMLRPRYAKGGTDEVVGYSVRMPAQKNLTSGRWEKAIWFGGGHLAKDLTLTSMRGWAGWAHSPQAREDALTEWGRSDKTRSGRALRPDRMSQKEAIGQLTRWSEYMRTIPLEDRDAWAKAASQTAGLFAAASLRTETTPGPLDRLSRQLARAAQMPAHQRRPWNVHGSGTRAVARMLWASKSPEAANLALVAALTQCLLTVGEMLDATARAEQATEMATQARQALTEIHKRAVGITPTRPHVREPGSPGWAAERRAAAVMDGVGRAEREGLEAEIVEARSSWEERNAAFAARTNFQRVDDYGHPVGTASRKGARTMVVQPVSGPAVPTDNAARLTQHVDPEPVKPADTPKRRARPQRRVPAFDLKEFMRIQRPDRSRPRAAHDVDDIDAAGTSSPPEPEPDHGSSEPRPSSTRDWEKYMPPPGHQHGPDRGRGNDMGR</sequence>
<feature type="domain" description="MobA/VirD2-like nuclease" evidence="2">
    <location>
        <begin position="98"/>
        <end position="198"/>
    </location>
</feature>
<dbReference type="Proteomes" id="UP001551695">
    <property type="component" value="Unassembled WGS sequence"/>
</dbReference>
<dbReference type="RefSeq" id="WP_357790006.1">
    <property type="nucleotide sequence ID" value="NZ_JBFAKC010000026.1"/>
</dbReference>
<organism evidence="3 4">
    <name type="scientific">Nocardia aurea</name>
    <dbReference type="NCBI Taxonomy" id="2144174"/>
    <lineage>
        <taxon>Bacteria</taxon>
        <taxon>Bacillati</taxon>
        <taxon>Actinomycetota</taxon>
        <taxon>Actinomycetes</taxon>
        <taxon>Mycobacteriales</taxon>
        <taxon>Nocardiaceae</taxon>
        <taxon>Nocardia</taxon>
    </lineage>
</organism>
<reference evidence="3 4" key="1">
    <citation type="submission" date="2024-06" db="EMBL/GenBank/DDBJ databases">
        <title>The Natural Products Discovery Center: Release of the First 8490 Sequenced Strains for Exploring Actinobacteria Biosynthetic Diversity.</title>
        <authorList>
            <person name="Kalkreuter E."/>
            <person name="Kautsar S.A."/>
            <person name="Yang D."/>
            <person name="Bader C.D."/>
            <person name="Teijaro C.N."/>
            <person name="Fluegel L."/>
            <person name="Davis C.M."/>
            <person name="Simpson J.R."/>
            <person name="Lauterbach L."/>
            <person name="Steele A.D."/>
            <person name="Gui C."/>
            <person name="Meng S."/>
            <person name="Li G."/>
            <person name="Viehrig K."/>
            <person name="Ye F."/>
            <person name="Su P."/>
            <person name="Kiefer A.F."/>
            <person name="Nichols A."/>
            <person name="Cepeda A.J."/>
            <person name="Yan W."/>
            <person name="Fan B."/>
            <person name="Jiang Y."/>
            <person name="Adhikari A."/>
            <person name="Zheng C.-J."/>
            <person name="Schuster L."/>
            <person name="Cowan T.M."/>
            <person name="Smanski M.J."/>
            <person name="Chevrette M.G."/>
            <person name="De Carvalho L.P.S."/>
            <person name="Shen B."/>
        </authorList>
    </citation>
    <scope>NUCLEOTIDE SEQUENCE [LARGE SCALE GENOMIC DNA]</scope>
    <source>
        <strain evidence="3 4">NPDC050403</strain>
    </source>
</reference>